<dbReference type="AlphaFoldDB" id="A0A0A8YJL2"/>
<sequence length="60" mass="7253">MQERRCRYVLSTVIIQDENVLHSFNQVLKNLRQESVSDRHLQSQSRQNLSHLNLRMLSRF</sequence>
<dbReference type="EMBL" id="GBRH01271116">
    <property type="protein sequence ID" value="JAD26779.1"/>
    <property type="molecule type" value="Transcribed_RNA"/>
</dbReference>
<reference evidence="1" key="2">
    <citation type="journal article" date="2015" name="Data Brief">
        <title>Shoot transcriptome of the giant reed, Arundo donax.</title>
        <authorList>
            <person name="Barrero R.A."/>
            <person name="Guerrero F.D."/>
            <person name="Moolhuijzen P."/>
            <person name="Goolsby J.A."/>
            <person name="Tidwell J."/>
            <person name="Bellgard S.E."/>
            <person name="Bellgard M.I."/>
        </authorList>
    </citation>
    <scope>NUCLEOTIDE SEQUENCE</scope>
    <source>
        <tissue evidence="1">Shoot tissue taken approximately 20 cm above the soil surface</tissue>
    </source>
</reference>
<accession>A0A0A8YJL2</accession>
<evidence type="ECO:0000313" key="1">
    <source>
        <dbReference type="EMBL" id="JAD26779.1"/>
    </source>
</evidence>
<protein>
    <submittedName>
        <fullName evidence="1">PANC</fullName>
    </submittedName>
</protein>
<proteinExistence type="predicted"/>
<reference evidence="1" key="1">
    <citation type="submission" date="2014-09" db="EMBL/GenBank/DDBJ databases">
        <authorList>
            <person name="Magalhaes I.L.F."/>
            <person name="Oliveira U."/>
            <person name="Santos F.R."/>
            <person name="Vidigal T.H.D.A."/>
            <person name="Brescovit A.D."/>
            <person name="Santos A.J."/>
        </authorList>
    </citation>
    <scope>NUCLEOTIDE SEQUENCE</scope>
    <source>
        <tissue evidence="1">Shoot tissue taken approximately 20 cm above the soil surface</tissue>
    </source>
</reference>
<organism evidence="1">
    <name type="scientific">Arundo donax</name>
    <name type="common">Giant reed</name>
    <name type="synonym">Donax arundinaceus</name>
    <dbReference type="NCBI Taxonomy" id="35708"/>
    <lineage>
        <taxon>Eukaryota</taxon>
        <taxon>Viridiplantae</taxon>
        <taxon>Streptophyta</taxon>
        <taxon>Embryophyta</taxon>
        <taxon>Tracheophyta</taxon>
        <taxon>Spermatophyta</taxon>
        <taxon>Magnoliopsida</taxon>
        <taxon>Liliopsida</taxon>
        <taxon>Poales</taxon>
        <taxon>Poaceae</taxon>
        <taxon>PACMAD clade</taxon>
        <taxon>Arundinoideae</taxon>
        <taxon>Arundineae</taxon>
        <taxon>Arundo</taxon>
    </lineage>
</organism>
<name>A0A0A8YJL2_ARUDO</name>